<keyword evidence="2" id="KW-1185">Reference proteome</keyword>
<organism evidence="1 2">
    <name type="scientific">Eumeta variegata</name>
    <name type="common">Bagworm moth</name>
    <name type="synonym">Eumeta japonica</name>
    <dbReference type="NCBI Taxonomy" id="151549"/>
    <lineage>
        <taxon>Eukaryota</taxon>
        <taxon>Metazoa</taxon>
        <taxon>Ecdysozoa</taxon>
        <taxon>Arthropoda</taxon>
        <taxon>Hexapoda</taxon>
        <taxon>Insecta</taxon>
        <taxon>Pterygota</taxon>
        <taxon>Neoptera</taxon>
        <taxon>Endopterygota</taxon>
        <taxon>Lepidoptera</taxon>
        <taxon>Glossata</taxon>
        <taxon>Ditrysia</taxon>
        <taxon>Tineoidea</taxon>
        <taxon>Psychidae</taxon>
        <taxon>Oiketicinae</taxon>
        <taxon>Eumeta</taxon>
    </lineage>
</organism>
<gene>
    <name evidence="1" type="ORF">EVAR_66462_1</name>
</gene>
<dbReference type="OrthoDB" id="8193306at2759"/>
<accession>A0A4C1SH37</accession>
<comment type="caution">
    <text evidence="1">The sequence shown here is derived from an EMBL/GenBank/DDBJ whole genome shotgun (WGS) entry which is preliminary data.</text>
</comment>
<sequence length="207" mass="24425">MKKKGNKEKQIQEKYLQLGLIIDQPKQGEGNSNDGNTARRFFSDPETAAAITGVDYDLIKRFKIILEVISCSRKINAKKFGDYANKTAILYNEKYQWRYMPSTVHKILYHGEQIIQHNMLPIGDLSEEAQEKRNKDYRFFREHNTRKISRYHTNEDLITILLCTSDPYMSSIRQKWKSPSIELDEEAKELLEHENQDYLEEIFTKIV</sequence>
<dbReference type="AlphaFoldDB" id="A0A4C1SH37"/>
<proteinExistence type="predicted"/>
<dbReference type="Proteomes" id="UP000299102">
    <property type="component" value="Unassembled WGS sequence"/>
</dbReference>
<evidence type="ECO:0000313" key="1">
    <source>
        <dbReference type="EMBL" id="GBP01325.1"/>
    </source>
</evidence>
<protein>
    <submittedName>
        <fullName evidence="1">Uncharacterized protein</fullName>
    </submittedName>
</protein>
<reference evidence="1 2" key="1">
    <citation type="journal article" date="2019" name="Commun. Biol.">
        <title>The bagworm genome reveals a unique fibroin gene that provides high tensile strength.</title>
        <authorList>
            <person name="Kono N."/>
            <person name="Nakamura H."/>
            <person name="Ohtoshi R."/>
            <person name="Tomita M."/>
            <person name="Numata K."/>
            <person name="Arakawa K."/>
        </authorList>
    </citation>
    <scope>NUCLEOTIDE SEQUENCE [LARGE SCALE GENOMIC DNA]</scope>
</reference>
<evidence type="ECO:0000313" key="2">
    <source>
        <dbReference type="Proteomes" id="UP000299102"/>
    </source>
</evidence>
<dbReference type="EMBL" id="BGZK01003440">
    <property type="protein sequence ID" value="GBP01325.1"/>
    <property type="molecule type" value="Genomic_DNA"/>
</dbReference>
<name>A0A4C1SH37_EUMVA</name>